<dbReference type="Proteomes" id="UP000547510">
    <property type="component" value="Unassembled WGS sequence"/>
</dbReference>
<organism evidence="1 2">
    <name type="scientific">Saccharothrix tamanrassetensis</name>
    <dbReference type="NCBI Taxonomy" id="1051531"/>
    <lineage>
        <taxon>Bacteria</taxon>
        <taxon>Bacillati</taxon>
        <taxon>Actinomycetota</taxon>
        <taxon>Actinomycetes</taxon>
        <taxon>Pseudonocardiales</taxon>
        <taxon>Pseudonocardiaceae</taxon>
        <taxon>Saccharothrix</taxon>
    </lineage>
</organism>
<dbReference type="AlphaFoldDB" id="A0A841CS35"/>
<evidence type="ECO:0000313" key="2">
    <source>
        <dbReference type="Proteomes" id="UP000547510"/>
    </source>
</evidence>
<protein>
    <recommendedName>
        <fullName evidence="3">YbaB/EbfC DNA-binding family protein</fullName>
    </recommendedName>
</protein>
<reference evidence="1 2" key="1">
    <citation type="submission" date="2020-08" db="EMBL/GenBank/DDBJ databases">
        <title>Genomic Encyclopedia of Type Strains, Phase III (KMG-III): the genomes of soil and plant-associated and newly described type strains.</title>
        <authorList>
            <person name="Whitman W."/>
        </authorList>
    </citation>
    <scope>NUCLEOTIDE SEQUENCE [LARGE SCALE GENOMIC DNA]</scope>
    <source>
        <strain evidence="1 2">CECT 8640</strain>
    </source>
</reference>
<sequence length="81" mass="8468">MGLGERLDAIRGQASGDGVSVTVDLHGKPVDLSFTREAYALRPEVLAGVVRRLADRASADALAQGVAVVAEVVPEDRLELA</sequence>
<comment type="caution">
    <text evidence="1">The sequence shown here is derived from an EMBL/GenBank/DDBJ whole genome shotgun (WGS) entry which is preliminary data.</text>
</comment>
<proteinExistence type="predicted"/>
<keyword evidence="2" id="KW-1185">Reference proteome</keyword>
<dbReference type="EMBL" id="JACHJN010000010">
    <property type="protein sequence ID" value="MBB5959144.1"/>
    <property type="molecule type" value="Genomic_DNA"/>
</dbReference>
<evidence type="ECO:0000313" key="1">
    <source>
        <dbReference type="EMBL" id="MBB5959144.1"/>
    </source>
</evidence>
<evidence type="ECO:0008006" key="3">
    <source>
        <dbReference type="Google" id="ProtNLM"/>
    </source>
</evidence>
<dbReference type="RefSeq" id="WP_184695756.1">
    <property type="nucleotide sequence ID" value="NZ_JACHJN010000010.1"/>
</dbReference>
<gene>
    <name evidence="1" type="ORF">FHS29_005764</name>
</gene>
<accession>A0A841CS35</accession>
<name>A0A841CS35_9PSEU</name>